<dbReference type="eggNOG" id="KOG1872">
    <property type="taxonomic scope" value="Eukaryota"/>
</dbReference>
<dbReference type="GeneID" id="13885607"/>
<dbReference type="GO" id="GO:0070628">
    <property type="term" value="F:proteasome binding"/>
    <property type="evidence" value="ECO:0007669"/>
    <property type="project" value="TreeGrafter"/>
</dbReference>
<feature type="domain" description="USP" evidence="7">
    <location>
        <begin position="92"/>
        <end position="376"/>
    </location>
</feature>
<dbReference type="GO" id="GO:0004843">
    <property type="term" value="F:cysteine-type deubiquitinase activity"/>
    <property type="evidence" value="ECO:0007669"/>
    <property type="project" value="UniProtKB-EC"/>
</dbReference>
<keyword evidence="4" id="KW-0833">Ubl conjugation pathway</keyword>
<keyword evidence="3" id="KW-0645">Protease</keyword>
<dbReference type="GO" id="GO:0061136">
    <property type="term" value="P:regulation of proteasomal protein catabolic process"/>
    <property type="evidence" value="ECO:0007669"/>
    <property type="project" value="TreeGrafter"/>
</dbReference>
<dbReference type="PROSITE" id="PS50235">
    <property type="entry name" value="USP_3"/>
    <property type="match status" value="1"/>
</dbReference>
<evidence type="ECO:0000313" key="9">
    <source>
        <dbReference type="Proteomes" id="UP000005220"/>
    </source>
</evidence>
<evidence type="ECO:0000313" key="8">
    <source>
        <dbReference type="EMBL" id="CCF57231.1"/>
    </source>
</evidence>
<dbReference type="KEGG" id="kaf:KAFR_0C02380"/>
<dbReference type="GO" id="GO:0043161">
    <property type="term" value="P:proteasome-mediated ubiquitin-dependent protein catabolic process"/>
    <property type="evidence" value="ECO:0007669"/>
    <property type="project" value="InterPro"/>
</dbReference>
<dbReference type="Gene3D" id="3.90.70.10">
    <property type="entry name" value="Cysteine proteinases"/>
    <property type="match status" value="1"/>
</dbReference>
<gene>
    <name evidence="8" type="primary">KAFR0C02380</name>
    <name evidence="8" type="ORF">KAFR_0C02380</name>
</gene>
<dbReference type="AlphaFoldDB" id="H2AS81"/>
<keyword evidence="5" id="KW-0378">Hydrolase</keyword>
<sequence>MVSVLSFKVKHSNSIYNLSLRKDSTIADLQVQLSILTSVPINRQKLLLRNVAPDAFISGVIKPDSTITLIGTPDAELITSFKSFANTFTYMKILSAIDGRTYITAAIRMLFEVEPIRYLLMEYKSSDAIIENEFLEELKHCFRILIFDEAVQFQPIILDSAIRRLYPEMELQSPDVKTAIDIFFETFTTIFKRKFTDILRIRLVDSSEKFYLSCKIPKSSMKLNDVLKKCLAENKIIELPSYLLIHIERFTDDEKDFKKIVFPFTYNIADLLEPSSVQNKHILNAQWKNEERGEYEELSEQQTPLATNLTIFYDLIALVTHTGEDQRSGVFDNYVCQNSKWFKVGQTGEVSKNKISCLSGGDFDGSSVTFLIYKSII</sequence>
<evidence type="ECO:0000256" key="5">
    <source>
        <dbReference type="ARBA" id="ARBA00022801"/>
    </source>
</evidence>
<dbReference type="InterPro" id="IPR001394">
    <property type="entry name" value="Peptidase_C19_UCH"/>
</dbReference>
<proteinExistence type="predicted"/>
<dbReference type="STRING" id="1071382.H2AS81"/>
<organism evidence="8 9">
    <name type="scientific">Kazachstania africana (strain ATCC 22294 / BCRC 22015 / CBS 2517 / CECT 1963 / NBRC 1671 / NRRL Y-8276)</name>
    <name type="common">Yeast</name>
    <name type="synonym">Kluyveromyces africanus</name>
    <dbReference type="NCBI Taxonomy" id="1071382"/>
    <lineage>
        <taxon>Eukaryota</taxon>
        <taxon>Fungi</taxon>
        <taxon>Dikarya</taxon>
        <taxon>Ascomycota</taxon>
        <taxon>Saccharomycotina</taxon>
        <taxon>Saccharomycetes</taxon>
        <taxon>Saccharomycetales</taxon>
        <taxon>Saccharomycetaceae</taxon>
        <taxon>Kazachstania</taxon>
    </lineage>
</organism>
<dbReference type="PANTHER" id="PTHR43982">
    <property type="entry name" value="UBIQUITIN CARBOXYL-TERMINAL HYDROLASE"/>
    <property type="match status" value="1"/>
</dbReference>
<keyword evidence="9" id="KW-1185">Reference proteome</keyword>
<evidence type="ECO:0000256" key="2">
    <source>
        <dbReference type="ARBA" id="ARBA00012759"/>
    </source>
</evidence>
<evidence type="ECO:0000256" key="1">
    <source>
        <dbReference type="ARBA" id="ARBA00000707"/>
    </source>
</evidence>
<dbReference type="InParanoid" id="H2AS81"/>
<dbReference type="EMBL" id="HE650823">
    <property type="protein sequence ID" value="CCF57231.1"/>
    <property type="molecule type" value="Genomic_DNA"/>
</dbReference>
<dbReference type="OrthoDB" id="333239at2759"/>
<evidence type="ECO:0000259" key="7">
    <source>
        <dbReference type="PROSITE" id="PS50235"/>
    </source>
</evidence>
<dbReference type="RefSeq" id="XP_003956366.1">
    <property type="nucleotide sequence ID" value="XM_003956317.1"/>
</dbReference>
<name>H2AS81_KAZAF</name>
<dbReference type="EC" id="3.4.19.12" evidence="2"/>
<evidence type="ECO:0000256" key="4">
    <source>
        <dbReference type="ARBA" id="ARBA00022786"/>
    </source>
</evidence>
<keyword evidence="6" id="KW-0788">Thiol protease</keyword>
<evidence type="ECO:0000256" key="6">
    <source>
        <dbReference type="ARBA" id="ARBA00022807"/>
    </source>
</evidence>
<dbReference type="SUPFAM" id="SSF54236">
    <property type="entry name" value="Ubiquitin-like"/>
    <property type="match status" value="1"/>
</dbReference>
<protein>
    <recommendedName>
        <fullName evidence="2">ubiquitinyl hydrolase 1</fullName>
        <ecNumber evidence="2">3.4.19.12</ecNumber>
    </recommendedName>
</protein>
<accession>H2AS81</accession>
<dbReference type="InterPro" id="IPR028889">
    <property type="entry name" value="USP"/>
</dbReference>
<reference evidence="8 9" key="1">
    <citation type="journal article" date="2011" name="Proc. Natl. Acad. Sci. U.S.A.">
        <title>Evolutionary erosion of yeast sex chromosomes by mating-type switching accidents.</title>
        <authorList>
            <person name="Gordon J.L."/>
            <person name="Armisen D."/>
            <person name="Proux-Wera E."/>
            <person name="Oheigeartaigh S.S."/>
            <person name="Byrne K.P."/>
            <person name="Wolfe K.H."/>
        </authorList>
    </citation>
    <scope>NUCLEOTIDE SEQUENCE [LARGE SCALE GENOMIC DNA]</scope>
    <source>
        <strain evidence="9">ATCC 22294 / BCRC 22015 / CBS 2517 / CECT 1963 / NBRC 1671 / NRRL Y-8276</strain>
    </source>
</reference>
<dbReference type="PANTHER" id="PTHR43982:SF1">
    <property type="entry name" value="UBIQUITIN CARBOXYL-TERMINAL HYDROLASE 14"/>
    <property type="match status" value="1"/>
</dbReference>
<dbReference type="Pfam" id="PF00443">
    <property type="entry name" value="UCH"/>
    <property type="match status" value="1"/>
</dbReference>
<dbReference type="Proteomes" id="UP000005220">
    <property type="component" value="Chromosome 3"/>
</dbReference>
<dbReference type="HOGENOM" id="CLU_733757_0_0_1"/>
<dbReference type="Gene3D" id="3.10.20.90">
    <property type="entry name" value="Phosphatidylinositol 3-kinase Catalytic Subunit, Chain A, domain 1"/>
    <property type="match status" value="1"/>
</dbReference>
<dbReference type="InterPro" id="IPR029071">
    <property type="entry name" value="Ubiquitin-like_domsf"/>
</dbReference>
<dbReference type="SUPFAM" id="SSF54001">
    <property type="entry name" value="Cysteine proteinases"/>
    <property type="match status" value="1"/>
</dbReference>
<dbReference type="InterPro" id="IPR044635">
    <property type="entry name" value="UBP14-like"/>
</dbReference>
<dbReference type="InterPro" id="IPR038765">
    <property type="entry name" value="Papain-like_cys_pep_sf"/>
</dbReference>
<evidence type="ECO:0000256" key="3">
    <source>
        <dbReference type="ARBA" id="ARBA00022670"/>
    </source>
</evidence>
<dbReference type="GO" id="GO:0016579">
    <property type="term" value="P:protein deubiquitination"/>
    <property type="evidence" value="ECO:0007669"/>
    <property type="project" value="InterPro"/>
</dbReference>
<comment type="catalytic activity">
    <reaction evidence="1">
        <text>Thiol-dependent hydrolysis of ester, thioester, amide, peptide and isopeptide bonds formed by the C-terminal Gly of ubiquitin (a 76-residue protein attached to proteins as an intracellular targeting signal).</text>
        <dbReference type="EC" id="3.4.19.12"/>
    </reaction>
</comment>